<comment type="subunit">
    <text evidence="1">Component of the NuA4 histone acetyltransferase complex.</text>
</comment>
<dbReference type="Proteomes" id="UP000799772">
    <property type="component" value="Unassembled WGS sequence"/>
</dbReference>
<evidence type="ECO:0000259" key="3">
    <source>
        <dbReference type="PROSITE" id="PS50013"/>
    </source>
</evidence>
<dbReference type="EMBL" id="ML978122">
    <property type="protein sequence ID" value="KAF2103255.1"/>
    <property type="molecule type" value="Genomic_DNA"/>
</dbReference>
<feature type="domain" description="Chromo" evidence="3">
    <location>
        <begin position="248"/>
        <end position="308"/>
    </location>
</feature>
<dbReference type="CDD" id="cd00024">
    <property type="entry name" value="CD_CSD"/>
    <property type="match status" value="1"/>
</dbReference>
<dbReference type="Gene3D" id="2.40.50.40">
    <property type="match status" value="1"/>
</dbReference>
<dbReference type="Pfam" id="PF00385">
    <property type="entry name" value="Chromo"/>
    <property type="match status" value="1"/>
</dbReference>
<feature type="region of interest" description="Disordered" evidence="2">
    <location>
        <begin position="91"/>
        <end position="138"/>
    </location>
</feature>
<feature type="compositionally biased region" description="Polar residues" evidence="2">
    <location>
        <begin position="110"/>
        <end position="138"/>
    </location>
</feature>
<keyword evidence="5" id="KW-1185">Reference proteome</keyword>
<gene>
    <name evidence="4" type="ORF">NA57DRAFT_72231</name>
</gene>
<feature type="region of interest" description="Disordered" evidence="2">
    <location>
        <begin position="206"/>
        <end position="243"/>
    </location>
</feature>
<dbReference type="AlphaFoldDB" id="A0A9P4MAH3"/>
<dbReference type="InterPro" id="IPR023780">
    <property type="entry name" value="Chromo_domain"/>
</dbReference>
<protein>
    <recommendedName>
        <fullName evidence="3">Chromo domain-containing protein</fullName>
    </recommendedName>
</protein>
<evidence type="ECO:0000313" key="5">
    <source>
        <dbReference type="Proteomes" id="UP000799772"/>
    </source>
</evidence>
<accession>A0A9P4MAH3</accession>
<dbReference type="OrthoDB" id="433924at2759"/>
<evidence type="ECO:0000256" key="1">
    <source>
        <dbReference type="ARBA" id="ARBA00011353"/>
    </source>
</evidence>
<dbReference type="InterPro" id="IPR016197">
    <property type="entry name" value="Chromo-like_dom_sf"/>
</dbReference>
<dbReference type="InterPro" id="IPR000953">
    <property type="entry name" value="Chromo/chromo_shadow_dom"/>
</dbReference>
<dbReference type="SUPFAM" id="SSF54160">
    <property type="entry name" value="Chromo domain-like"/>
    <property type="match status" value="1"/>
</dbReference>
<comment type="caution">
    <text evidence="4">The sequence shown here is derived from an EMBL/GenBank/DDBJ whole genome shotgun (WGS) entry which is preliminary data.</text>
</comment>
<reference evidence="4" key="1">
    <citation type="journal article" date="2020" name="Stud. Mycol.">
        <title>101 Dothideomycetes genomes: a test case for predicting lifestyles and emergence of pathogens.</title>
        <authorList>
            <person name="Haridas S."/>
            <person name="Albert R."/>
            <person name="Binder M."/>
            <person name="Bloem J."/>
            <person name="Labutti K."/>
            <person name="Salamov A."/>
            <person name="Andreopoulos B."/>
            <person name="Baker S."/>
            <person name="Barry K."/>
            <person name="Bills G."/>
            <person name="Bluhm B."/>
            <person name="Cannon C."/>
            <person name="Castanera R."/>
            <person name="Culley D."/>
            <person name="Daum C."/>
            <person name="Ezra D."/>
            <person name="Gonzalez J."/>
            <person name="Henrissat B."/>
            <person name="Kuo A."/>
            <person name="Liang C."/>
            <person name="Lipzen A."/>
            <person name="Lutzoni F."/>
            <person name="Magnuson J."/>
            <person name="Mondo S."/>
            <person name="Nolan M."/>
            <person name="Ohm R."/>
            <person name="Pangilinan J."/>
            <person name="Park H.-J."/>
            <person name="Ramirez L."/>
            <person name="Alfaro M."/>
            <person name="Sun H."/>
            <person name="Tritt A."/>
            <person name="Yoshinaga Y."/>
            <person name="Zwiers L.-H."/>
            <person name="Turgeon B."/>
            <person name="Goodwin S."/>
            <person name="Spatafora J."/>
            <person name="Crous P."/>
            <person name="Grigoriev I."/>
        </authorList>
    </citation>
    <scope>NUCLEOTIDE SEQUENCE</scope>
    <source>
        <strain evidence="4">CBS 133067</strain>
    </source>
</reference>
<evidence type="ECO:0000313" key="4">
    <source>
        <dbReference type="EMBL" id="KAF2103255.1"/>
    </source>
</evidence>
<proteinExistence type="predicted"/>
<sequence>MSNQIQFVSHEITYEGGQTWYYVGWPVPENVPSRSARVAIEDFKCYILGGPQNVHFQPTAPTPTTVAISTSAHREEERHCDPTVTVCHATEIPKLPQNTPTSTQPPSASMGDSSDYSFRPAVSSNISNAEGSRTQSSSPVFISSPYIEGIEDFLCAIAPSPSLHSWQEGLESYSLSVHDAPVHASPIPQHDSLQDDGSEIVASANPRLKHLPKPSNNRHAQRQKPYDQRAKRQGRLRRTCRADSPPAYGVRAILDSDIRIEGSRTALYYFVHWESDERTWEPAENVDNCNDLLAEYYSKRSATPGNEEAAGQLL</sequence>
<feature type="compositionally biased region" description="Low complexity" evidence="2">
    <location>
        <begin position="99"/>
        <end position="109"/>
    </location>
</feature>
<evidence type="ECO:0000256" key="2">
    <source>
        <dbReference type="SAM" id="MobiDB-lite"/>
    </source>
</evidence>
<name>A0A9P4MAH3_9PEZI</name>
<dbReference type="GO" id="GO:0006338">
    <property type="term" value="P:chromatin remodeling"/>
    <property type="evidence" value="ECO:0007669"/>
    <property type="project" value="UniProtKB-ARBA"/>
</dbReference>
<organism evidence="4 5">
    <name type="scientific">Rhizodiscina lignyota</name>
    <dbReference type="NCBI Taxonomy" id="1504668"/>
    <lineage>
        <taxon>Eukaryota</taxon>
        <taxon>Fungi</taxon>
        <taxon>Dikarya</taxon>
        <taxon>Ascomycota</taxon>
        <taxon>Pezizomycotina</taxon>
        <taxon>Dothideomycetes</taxon>
        <taxon>Pleosporomycetidae</taxon>
        <taxon>Aulographales</taxon>
        <taxon>Rhizodiscinaceae</taxon>
        <taxon>Rhizodiscina</taxon>
    </lineage>
</organism>
<dbReference type="PROSITE" id="PS50013">
    <property type="entry name" value="CHROMO_2"/>
    <property type="match status" value="1"/>
</dbReference>